<evidence type="ECO:0000313" key="2">
    <source>
        <dbReference type="Proteomes" id="UP000026960"/>
    </source>
</evidence>
<dbReference type="HOGENOM" id="CLU_1868387_0_0_1"/>
<name>A0A0D3FXU2_9ORYZ</name>
<sequence>MATSSTVEALGLLEPAVWTPLYPGSLYEPARFRSMTPEGFAYDPVFPFASTEEAGFLICDEHGFRVETEEDVVVADDIASFCARVKVLQDEAAARLGSKAVIDVEEVACDDDDDYDVLEEASFAACFGLIIESVEELLEDDGEHP</sequence>
<dbReference type="PaxDb" id="65489-OBART04G18380.1"/>
<accession>A0A0D3FXU2</accession>
<dbReference type="Proteomes" id="UP000026960">
    <property type="component" value="Chromosome 4"/>
</dbReference>
<reference evidence="1" key="1">
    <citation type="journal article" date="2009" name="Rice">
        <title>De Novo Next Generation Sequencing of Plant Genomes.</title>
        <authorList>
            <person name="Rounsley S."/>
            <person name="Marri P.R."/>
            <person name="Yu Y."/>
            <person name="He R."/>
            <person name="Sisneros N."/>
            <person name="Goicoechea J.L."/>
            <person name="Lee S.J."/>
            <person name="Angelova A."/>
            <person name="Kudrna D."/>
            <person name="Luo M."/>
            <person name="Affourtit J."/>
            <person name="Desany B."/>
            <person name="Knight J."/>
            <person name="Niazi F."/>
            <person name="Egholm M."/>
            <person name="Wing R.A."/>
        </authorList>
    </citation>
    <scope>NUCLEOTIDE SEQUENCE [LARGE SCALE GENOMIC DNA]</scope>
    <source>
        <strain evidence="1">cv. IRGC 105608</strain>
    </source>
</reference>
<protein>
    <submittedName>
        <fullName evidence="1">Uncharacterized protein</fullName>
    </submittedName>
</protein>
<keyword evidence="2" id="KW-1185">Reference proteome</keyword>
<dbReference type="AlphaFoldDB" id="A0A0D3FXU2"/>
<evidence type="ECO:0000313" key="1">
    <source>
        <dbReference type="EnsemblPlants" id="OBART04G18380.1"/>
    </source>
</evidence>
<proteinExistence type="predicted"/>
<organism evidence="1">
    <name type="scientific">Oryza barthii</name>
    <dbReference type="NCBI Taxonomy" id="65489"/>
    <lineage>
        <taxon>Eukaryota</taxon>
        <taxon>Viridiplantae</taxon>
        <taxon>Streptophyta</taxon>
        <taxon>Embryophyta</taxon>
        <taxon>Tracheophyta</taxon>
        <taxon>Spermatophyta</taxon>
        <taxon>Magnoliopsida</taxon>
        <taxon>Liliopsida</taxon>
        <taxon>Poales</taxon>
        <taxon>Poaceae</taxon>
        <taxon>BOP clade</taxon>
        <taxon>Oryzoideae</taxon>
        <taxon>Oryzeae</taxon>
        <taxon>Oryzinae</taxon>
        <taxon>Oryza</taxon>
    </lineage>
</organism>
<reference evidence="1" key="2">
    <citation type="submission" date="2015-03" db="UniProtKB">
        <authorList>
            <consortium name="EnsemblPlants"/>
        </authorList>
    </citation>
    <scope>IDENTIFICATION</scope>
</reference>
<dbReference type="EnsemblPlants" id="OBART04G18380.1">
    <property type="protein sequence ID" value="OBART04G18380.1"/>
    <property type="gene ID" value="OBART04G18380"/>
</dbReference>
<dbReference type="Gramene" id="OBART04G18380.1">
    <property type="protein sequence ID" value="OBART04G18380.1"/>
    <property type="gene ID" value="OBART04G18380"/>
</dbReference>